<dbReference type="Proteomes" id="UP000267027">
    <property type="component" value="Unassembled WGS sequence"/>
</dbReference>
<keyword evidence="3" id="KW-1185">Reference proteome</keyword>
<sequence>MNQFLQDNWERSSPAIWTPGRIARPAFYDIQDEMKNLKQQPKPYAKLQDLRAQWIRGNESNDGLDTVEYPLFRVVQAIYTLLSLASLPLLLYVQIKYIFGSMFHGNIKVNGMCDSS</sequence>
<dbReference type="EMBL" id="UYYA01004314">
    <property type="protein sequence ID" value="VDM61126.1"/>
    <property type="molecule type" value="Genomic_DNA"/>
</dbReference>
<dbReference type="AlphaFoldDB" id="A0A0R3PUG5"/>
<keyword evidence="1" id="KW-0812">Transmembrane</keyword>
<evidence type="ECO:0000313" key="2">
    <source>
        <dbReference type="EMBL" id="VDM61126.1"/>
    </source>
</evidence>
<gene>
    <name evidence="2" type="ORF">ACOC_LOCUS9541</name>
</gene>
<accession>A0A0R3PUG5</accession>
<proteinExistence type="predicted"/>
<dbReference type="OrthoDB" id="10645736at2759"/>
<dbReference type="WBParaSite" id="ACOC_0000954001-mRNA-1">
    <property type="protein sequence ID" value="ACOC_0000954001-mRNA-1"/>
    <property type="gene ID" value="ACOC_0000954001"/>
</dbReference>
<organism evidence="4">
    <name type="scientific">Angiostrongylus costaricensis</name>
    <name type="common">Nematode worm</name>
    <dbReference type="NCBI Taxonomy" id="334426"/>
    <lineage>
        <taxon>Eukaryota</taxon>
        <taxon>Metazoa</taxon>
        <taxon>Ecdysozoa</taxon>
        <taxon>Nematoda</taxon>
        <taxon>Chromadorea</taxon>
        <taxon>Rhabditida</taxon>
        <taxon>Rhabditina</taxon>
        <taxon>Rhabditomorpha</taxon>
        <taxon>Strongyloidea</taxon>
        <taxon>Metastrongylidae</taxon>
        <taxon>Angiostrongylus</taxon>
    </lineage>
</organism>
<protein>
    <submittedName>
        <fullName evidence="4">PHM7_ext domain-containing protein</fullName>
    </submittedName>
</protein>
<reference evidence="2 3" key="2">
    <citation type="submission" date="2018-11" db="EMBL/GenBank/DDBJ databases">
        <authorList>
            <consortium name="Pathogen Informatics"/>
        </authorList>
    </citation>
    <scope>NUCLEOTIDE SEQUENCE [LARGE SCALE GENOMIC DNA]</scope>
    <source>
        <strain evidence="2 3">Costa Rica</strain>
    </source>
</reference>
<keyword evidence="1" id="KW-0472">Membrane</keyword>
<keyword evidence="1" id="KW-1133">Transmembrane helix</keyword>
<reference evidence="4" key="1">
    <citation type="submission" date="2017-02" db="UniProtKB">
        <authorList>
            <consortium name="WormBaseParasite"/>
        </authorList>
    </citation>
    <scope>IDENTIFICATION</scope>
</reference>
<feature type="transmembrane region" description="Helical" evidence="1">
    <location>
        <begin position="74"/>
        <end position="93"/>
    </location>
</feature>
<evidence type="ECO:0000313" key="3">
    <source>
        <dbReference type="Proteomes" id="UP000267027"/>
    </source>
</evidence>
<evidence type="ECO:0000256" key="1">
    <source>
        <dbReference type="SAM" id="Phobius"/>
    </source>
</evidence>
<evidence type="ECO:0000313" key="4">
    <source>
        <dbReference type="WBParaSite" id="ACOC_0000954001-mRNA-1"/>
    </source>
</evidence>
<name>A0A0R3PUG5_ANGCS</name>